<dbReference type="InterPro" id="IPR007710">
    <property type="entry name" value="Nucleoside_deoxyribTrfase"/>
</dbReference>
<evidence type="ECO:0000313" key="2">
    <source>
        <dbReference type="Proteomes" id="UP000002939"/>
    </source>
</evidence>
<dbReference type="EMBL" id="ACRF02000013">
    <property type="protein sequence ID" value="EEW93563.1"/>
    <property type="molecule type" value="Genomic_DNA"/>
</dbReference>
<reference evidence="1" key="2">
    <citation type="submission" date="2011-10" db="EMBL/GenBank/DDBJ databases">
        <title>The Genome Sequence of Granulicatella elegans ATCC 700633.</title>
        <authorList>
            <consortium name="The Broad Institute Genome Sequencing Platform"/>
            <consortium name="The Broad Institute Genome Sequencing Center for Infectious Disease"/>
            <person name="Earl A."/>
            <person name="Ward D."/>
            <person name="Feldgarden M."/>
            <person name="Gevers D."/>
            <person name="Sibley C.D."/>
            <person name="Field T.R."/>
            <person name="Grinwis M."/>
            <person name="Eshaghurshan C.S."/>
            <person name="Surette M.G."/>
            <person name="Young S.K."/>
            <person name="Zeng Q."/>
            <person name="Gargeya S."/>
            <person name="Fitzgerald M."/>
            <person name="Haas B."/>
            <person name="Abouelleil A."/>
            <person name="Alvarado L."/>
            <person name="Arachchi H.M."/>
            <person name="Berlin A."/>
            <person name="Brown A."/>
            <person name="Chapman S.B."/>
            <person name="Chen Z."/>
            <person name="Dunbar C."/>
            <person name="Freedman E."/>
            <person name="Gearin G."/>
            <person name="Goldberg J."/>
            <person name="Griggs A."/>
            <person name="Gujja S."/>
            <person name="Heiman D."/>
            <person name="Howarth C."/>
            <person name="Larson L."/>
            <person name="Lui A."/>
            <person name="MacDonald P.J.P."/>
            <person name="Montmayeur A."/>
            <person name="Murphy C."/>
            <person name="Neiman D."/>
            <person name="Pearson M."/>
            <person name="Priest M."/>
            <person name="Roberts A."/>
            <person name="Saif S."/>
            <person name="Shea T."/>
            <person name="Shenoy N."/>
            <person name="Sisk P."/>
            <person name="Stolte C."/>
            <person name="Sykes S."/>
            <person name="Wortman J."/>
            <person name="Nusbaum C."/>
            <person name="Birren B."/>
        </authorList>
    </citation>
    <scope>NUCLEOTIDE SEQUENCE [LARGE SCALE GENOMIC DNA]</scope>
    <source>
        <strain evidence="1">ATCC 700633</strain>
    </source>
</reference>
<dbReference type="PANTHER" id="PTHR15364:SF0">
    <property type="entry name" value="2'-DEOXYNUCLEOSIDE 5'-PHOSPHATE N-HYDROLASE 1"/>
    <property type="match status" value="1"/>
</dbReference>
<dbReference type="RefSeq" id="WP_006702719.1">
    <property type="nucleotide sequence ID" value="NZ_KI391971.1"/>
</dbReference>
<reference evidence="1" key="1">
    <citation type="submission" date="2009-09" db="EMBL/GenBank/DDBJ databases">
        <authorList>
            <consortium name="The Broad Institute Genome Sequencing Platform"/>
            <person name="Ward D."/>
            <person name="Feldgarden M."/>
            <person name="Earl A."/>
            <person name="Young S.K."/>
            <person name="Zeng Q."/>
            <person name="Koehrsen M."/>
            <person name="Alvarado L."/>
            <person name="Berlin A."/>
            <person name="Bochicchio J."/>
            <person name="Borenstein D."/>
            <person name="Chapman S.B."/>
            <person name="Chen Z."/>
            <person name="Engels R."/>
            <person name="Freedman E."/>
            <person name="Gellesch M."/>
            <person name="Goldberg J."/>
            <person name="Griggs A."/>
            <person name="Gujja S."/>
            <person name="Heilman E."/>
            <person name="Heiman D."/>
            <person name="Hepburn T."/>
            <person name="Howarth C."/>
            <person name="Jen D."/>
            <person name="Larson L."/>
            <person name="Lewis B."/>
            <person name="Mehta T."/>
            <person name="Park D."/>
            <person name="Pearson M."/>
            <person name="Roberts A."/>
            <person name="Saif S."/>
            <person name="Shea T."/>
            <person name="Shenoy N."/>
            <person name="Sisk P."/>
            <person name="Stolte C."/>
            <person name="Sykes S."/>
            <person name="Thomson T."/>
            <person name="Walk T."/>
            <person name="White J."/>
            <person name="Yandava C."/>
            <person name="Sibley C.D."/>
            <person name="Field T.R."/>
            <person name="Grinwis M."/>
            <person name="Eshaghurshan C.S."/>
            <person name="Surette M.G."/>
            <person name="Haas B."/>
            <person name="Nusbaum C."/>
            <person name="Birren B."/>
        </authorList>
    </citation>
    <scope>NUCLEOTIDE SEQUENCE [LARGE SCALE GENOMIC DNA]</scope>
    <source>
        <strain evidence="1">ATCC 700633</strain>
    </source>
</reference>
<dbReference type="Gene3D" id="3.40.50.450">
    <property type="match status" value="1"/>
</dbReference>
<dbReference type="InterPro" id="IPR051239">
    <property type="entry name" value="2'-dNMP_N-hydrolase"/>
</dbReference>
<dbReference type="STRING" id="626369.HMPREF0446_00445"/>
<gene>
    <name evidence="1" type="ORF">HMPREF0446_00445</name>
</gene>
<accession>D0BKG0</accession>
<comment type="caution">
    <text evidence="1">The sequence shown here is derived from an EMBL/GenBank/DDBJ whole genome shotgun (WGS) entry which is preliminary data.</text>
</comment>
<name>D0BKG0_9LACT</name>
<dbReference type="GO" id="GO:0009159">
    <property type="term" value="P:deoxyribonucleoside monophosphate catabolic process"/>
    <property type="evidence" value="ECO:0007669"/>
    <property type="project" value="TreeGrafter"/>
</dbReference>
<dbReference type="Proteomes" id="UP000002939">
    <property type="component" value="Unassembled WGS sequence"/>
</dbReference>
<dbReference type="SUPFAM" id="SSF52309">
    <property type="entry name" value="N-(deoxy)ribosyltransferase-like"/>
    <property type="match status" value="1"/>
</dbReference>
<dbReference type="eggNOG" id="COG3613">
    <property type="taxonomic scope" value="Bacteria"/>
</dbReference>
<dbReference type="HOGENOM" id="CLU_1641151_0_0_9"/>
<protein>
    <recommendedName>
        <fullName evidence="3">Nucleoside 2-deoxyribosyltransferase</fullName>
    </recommendedName>
</protein>
<dbReference type="GO" id="GO:0070694">
    <property type="term" value="F:5-hydroxymethyl-dUMP N-hydrolase activity"/>
    <property type="evidence" value="ECO:0007669"/>
    <property type="project" value="TreeGrafter"/>
</dbReference>
<organism evidence="1 2">
    <name type="scientific">Granulicatella elegans ATCC 700633</name>
    <dbReference type="NCBI Taxonomy" id="626369"/>
    <lineage>
        <taxon>Bacteria</taxon>
        <taxon>Bacillati</taxon>
        <taxon>Bacillota</taxon>
        <taxon>Bacilli</taxon>
        <taxon>Lactobacillales</taxon>
        <taxon>Carnobacteriaceae</taxon>
        <taxon>Granulicatella</taxon>
    </lineage>
</organism>
<evidence type="ECO:0000313" key="1">
    <source>
        <dbReference type="EMBL" id="EEW93563.1"/>
    </source>
</evidence>
<dbReference type="AlphaFoldDB" id="D0BKG0"/>
<dbReference type="OrthoDB" id="1691394at2"/>
<proteinExistence type="predicted"/>
<keyword evidence="2" id="KW-1185">Reference proteome</keyword>
<sequence>MKKIYFASPLFSEMELAFNESFVKRIREEYPQLEVYLPQEQMAINDKNSFADSTMIARYDTDALLDADLVIAILDGAIIDAGVASEIGIAYQAGIPILALYSDSRQYGAENAEKLVALQEVAESQFPYANLYTVGLIKLRGEVFSSTQELLEALPAYIMA</sequence>
<dbReference type="Pfam" id="PF05014">
    <property type="entry name" value="Nuc_deoxyrib_tr"/>
    <property type="match status" value="1"/>
</dbReference>
<dbReference type="PANTHER" id="PTHR15364">
    <property type="entry name" value="2'-DEOXYNUCLEOSIDE 5'-PHOSPHATE N-HYDROLASE 1"/>
    <property type="match status" value="1"/>
</dbReference>
<evidence type="ECO:0008006" key="3">
    <source>
        <dbReference type="Google" id="ProtNLM"/>
    </source>
</evidence>